<evidence type="ECO:0000313" key="5">
    <source>
        <dbReference type="EMBL" id="MFC7441077.1"/>
    </source>
</evidence>
<protein>
    <submittedName>
        <fullName evidence="5">Spore germination protein</fullName>
    </submittedName>
</protein>
<dbReference type="RefSeq" id="WP_379864372.1">
    <property type="nucleotide sequence ID" value="NZ_JBHTNJ010000034.1"/>
</dbReference>
<dbReference type="PANTHER" id="PTHR22550:SF5">
    <property type="entry name" value="LEUCINE ZIPPER PROTEIN 4"/>
    <property type="match status" value="1"/>
</dbReference>
<evidence type="ECO:0000256" key="4">
    <source>
        <dbReference type="SAM" id="Phobius"/>
    </source>
</evidence>
<name>A0ABW2RJF2_9BACL</name>
<feature type="transmembrane region" description="Helical" evidence="4">
    <location>
        <begin position="423"/>
        <end position="450"/>
    </location>
</feature>
<organism evidence="5 6">
    <name type="scientific">Laceyella putida</name>
    <dbReference type="NCBI Taxonomy" id="110101"/>
    <lineage>
        <taxon>Bacteria</taxon>
        <taxon>Bacillati</taxon>
        <taxon>Bacillota</taxon>
        <taxon>Bacilli</taxon>
        <taxon>Bacillales</taxon>
        <taxon>Thermoactinomycetaceae</taxon>
        <taxon>Laceyella</taxon>
    </lineage>
</organism>
<dbReference type="InterPro" id="IPR004995">
    <property type="entry name" value="Spore_Ger"/>
</dbReference>
<dbReference type="PIRSF" id="PIRSF005690">
    <property type="entry name" value="GerBA"/>
    <property type="match status" value="1"/>
</dbReference>
<evidence type="ECO:0000256" key="2">
    <source>
        <dbReference type="ARBA" id="ARBA00023136"/>
    </source>
</evidence>
<proteinExistence type="inferred from homology"/>
<reference evidence="6" key="1">
    <citation type="journal article" date="2019" name="Int. J. Syst. Evol. Microbiol.">
        <title>The Global Catalogue of Microorganisms (GCM) 10K type strain sequencing project: providing services to taxonomists for standard genome sequencing and annotation.</title>
        <authorList>
            <consortium name="The Broad Institute Genomics Platform"/>
            <consortium name="The Broad Institute Genome Sequencing Center for Infectious Disease"/>
            <person name="Wu L."/>
            <person name="Ma J."/>
        </authorList>
    </citation>
    <scope>NUCLEOTIDE SEQUENCE [LARGE SCALE GENOMIC DNA]</scope>
    <source>
        <strain evidence="6">CGMCC 1.12942</strain>
    </source>
</reference>
<dbReference type="PANTHER" id="PTHR22550">
    <property type="entry name" value="SPORE GERMINATION PROTEIN"/>
    <property type="match status" value="1"/>
</dbReference>
<keyword evidence="4" id="KW-0812">Transmembrane</keyword>
<keyword evidence="6" id="KW-1185">Reference proteome</keyword>
<evidence type="ECO:0000313" key="6">
    <source>
        <dbReference type="Proteomes" id="UP001596500"/>
    </source>
</evidence>
<dbReference type="Proteomes" id="UP001596500">
    <property type="component" value="Unassembled WGS sequence"/>
</dbReference>
<dbReference type="EMBL" id="JBHTBW010000020">
    <property type="protein sequence ID" value="MFC7441077.1"/>
    <property type="molecule type" value="Genomic_DNA"/>
</dbReference>
<sequence>MSFFKRMFNNNRYGQRKTIKSTLQAEAPPSNRLEDNVRYIKEKLFNTGDLTERKVTFADSEGVMLYLESMCDSEKITRYIIEPIQTSNEDELDQVILSPELEKAADLNYAVSKLLSGWCVVLLDRKKAVYLAAAKATDKRGIAEPQNERVVRGDHDGFIENLSTNIQLLRKRIQNPNLVVRYYYIGKETKTKVAITYMQHLANPELIEKVDRRLRAISTDTILSPGFIQEYIEDQPLSPFPQALNTERPDRVMSNLMEGRVAIFAEGDPTALIIPITLFAFYQTPDDYHSRWIVGSFVRLIRYAAFLIAFILPAAYITVVSFHPEVLPTNLAYNIQGTLQTIPFPPLMEALLMELTMELIREAGIRLPSPVGQTIGIVGGLVIGDAVVRAGFISYTMIIVVALTSISSFVVPSNDMSTSIRILRFPLMIAAALFGILGILFGFMVIFIHLCKLESFGTPYFTPIMPLRIRDMKDTLIRFPVWKLNERPQDPHPQILNQERTSREWKENEKPR</sequence>
<feature type="transmembrane region" description="Helical" evidence="4">
    <location>
        <begin position="392"/>
        <end position="411"/>
    </location>
</feature>
<comment type="similarity">
    <text evidence="1">Belongs to the GerABKA family.</text>
</comment>
<evidence type="ECO:0000256" key="1">
    <source>
        <dbReference type="ARBA" id="ARBA00005278"/>
    </source>
</evidence>
<comment type="caution">
    <text evidence="5">The sequence shown here is derived from an EMBL/GenBank/DDBJ whole genome shotgun (WGS) entry which is preliminary data.</text>
</comment>
<feature type="compositionally biased region" description="Basic and acidic residues" evidence="3">
    <location>
        <begin position="500"/>
        <end position="512"/>
    </location>
</feature>
<evidence type="ECO:0000256" key="3">
    <source>
        <dbReference type="SAM" id="MobiDB-lite"/>
    </source>
</evidence>
<accession>A0ABW2RJF2</accession>
<dbReference type="Pfam" id="PF03323">
    <property type="entry name" value="GerA"/>
    <property type="match status" value="1"/>
</dbReference>
<feature type="transmembrane region" description="Helical" evidence="4">
    <location>
        <begin position="300"/>
        <end position="322"/>
    </location>
</feature>
<dbReference type="InterPro" id="IPR050768">
    <property type="entry name" value="UPF0353/GerABKA_families"/>
</dbReference>
<feature type="region of interest" description="Disordered" evidence="3">
    <location>
        <begin position="490"/>
        <end position="512"/>
    </location>
</feature>
<keyword evidence="2 4" id="KW-0472">Membrane</keyword>
<keyword evidence="4" id="KW-1133">Transmembrane helix</keyword>
<gene>
    <name evidence="5" type="ORF">ACFQNG_07900</name>
</gene>